<feature type="region of interest" description="Disordered" evidence="7">
    <location>
        <begin position="306"/>
        <end position="336"/>
    </location>
</feature>
<dbReference type="AlphaFoldDB" id="A0A556U419"/>
<evidence type="ECO:0000256" key="7">
    <source>
        <dbReference type="SAM" id="MobiDB-lite"/>
    </source>
</evidence>
<dbReference type="InterPro" id="IPR039937">
    <property type="entry name" value="SNX20/SNX21"/>
</dbReference>
<evidence type="ECO:0000256" key="6">
    <source>
        <dbReference type="ARBA" id="ARBA00023136"/>
    </source>
</evidence>
<keyword evidence="4" id="KW-0653">Protein transport</keyword>
<dbReference type="InterPro" id="IPR036871">
    <property type="entry name" value="PX_dom_sf"/>
</dbReference>
<keyword evidence="2" id="KW-0813">Transport</keyword>
<comment type="caution">
    <text evidence="9">The sequence shown here is derived from an EMBL/GenBank/DDBJ whole genome shotgun (WGS) entry which is preliminary data.</text>
</comment>
<protein>
    <submittedName>
        <fullName evidence="9">Sorting nexin-20</fullName>
    </submittedName>
</protein>
<dbReference type="Proteomes" id="UP000319801">
    <property type="component" value="Unassembled WGS sequence"/>
</dbReference>
<dbReference type="GO" id="GO:0031901">
    <property type="term" value="C:early endosome membrane"/>
    <property type="evidence" value="ECO:0007669"/>
    <property type="project" value="UniProtKB-SubCell"/>
</dbReference>
<accession>A0A556U419</accession>
<evidence type="ECO:0000256" key="4">
    <source>
        <dbReference type="ARBA" id="ARBA00022927"/>
    </source>
</evidence>
<evidence type="ECO:0000256" key="5">
    <source>
        <dbReference type="ARBA" id="ARBA00023121"/>
    </source>
</evidence>
<evidence type="ECO:0000313" key="9">
    <source>
        <dbReference type="EMBL" id="TSM52255.1"/>
    </source>
</evidence>
<name>A0A556U419_BAGYA</name>
<keyword evidence="5" id="KW-0446">Lipid-binding</keyword>
<keyword evidence="3" id="KW-0967">Endosome</keyword>
<dbReference type="Gene3D" id="3.30.1520.10">
    <property type="entry name" value="Phox-like domain"/>
    <property type="match status" value="1"/>
</dbReference>
<evidence type="ECO:0000256" key="2">
    <source>
        <dbReference type="ARBA" id="ARBA00022448"/>
    </source>
</evidence>
<evidence type="ECO:0000256" key="1">
    <source>
        <dbReference type="ARBA" id="ARBA00004469"/>
    </source>
</evidence>
<dbReference type="OrthoDB" id="10254720at2759"/>
<keyword evidence="6" id="KW-0472">Membrane</keyword>
<keyword evidence="10" id="KW-1185">Reference proteome</keyword>
<dbReference type="GO" id="GO:1901981">
    <property type="term" value="F:phosphatidylinositol phosphate binding"/>
    <property type="evidence" value="ECO:0007669"/>
    <property type="project" value="TreeGrafter"/>
</dbReference>
<proteinExistence type="predicted"/>
<dbReference type="PANTHER" id="PTHR20939">
    <property type="entry name" value="SORTING NEXIN 20, 21"/>
    <property type="match status" value="1"/>
</dbReference>
<dbReference type="PROSITE" id="PS51257">
    <property type="entry name" value="PROKAR_LIPOPROTEIN"/>
    <property type="match status" value="1"/>
</dbReference>
<dbReference type="PANTHER" id="PTHR20939:SF1">
    <property type="entry name" value="SORTING NEXIN-20"/>
    <property type="match status" value="1"/>
</dbReference>
<comment type="subcellular location">
    <subcellularLocation>
        <location evidence="1">Early endosome membrane</location>
        <topology evidence="1">Peripheral membrane protein</topology>
        <orientation evidence="1">Cytoplasmic side</orientation>
    </subcellularLocation>
</comment>
<dbReference type="EMBL" id="VCAZ01000046">
    <property type="protein sequence ID" value="TSM52255.1"/>
    <property type="molecule type" value="Genomic_DNA"/>
</dbReference>
<feature type="domain" description="PX" evidence="8">
    <location>
        <begin position="416"/>
        <end position="535"/>
    </location>
</feature>
<organism evidence="9 10">
    <name type="scientific">Bagarius yarrelli</name>
    <name type="common">Goonch</name>
    <name type="synonym">Bagrus yarrelli</name>
    <dbReference type="NCBI Taxonomy" id="175774"/>
    <lineage>
        <taxon>Eukaryota</taxon>
        <taxon>Metazoa</taxon>
        <taxon>Chordata</taxon>
        <taxon>Craniata</taxon>
        <taxon>Vertebrata</taxon>
        <taxon>Euteleostomi</taxon>
        <taxon>Actinopterygii</taxon>
        <taxon>Neopterygii</taxon>
        <taxon>Teleostei</taxon>
        <taxon>Ostariophysi</taxon>
        <taxon>Siluriformes</taxon>
        <taxon>Sisoridae</taxon>
        <taxon>Sisorinae</taxon>
        <taxon>Bagarius</taxon>
    </lineage>
</organism>
<dbReference type="Pfam" id="PF00787">
    <property type="entry name" value="PX"/>
    <property type="match status" value="1"/>
</dbReference>
<evidence type="ECO:0000259" key="8">
    <source>
        <dbReference type="PROSITE" id="PS50195"/>
    </source>
</evidence>
<reference evidence="9 10" key="1">
    <citation type="journal article" date="2019" name="Genome Biol. Evol.">
        <title>Whole-Genome Sequencing of the Giant Devil Catfish, Bagarius yarrelli.</title>
        <authorList>
            <person name="Jiang W."/>
            <person name="Lv Y."/>
            <person name="Cheng L."/>
            <person name="Yang K."/>
            <person name="Chao B."/>
            <person name="Wang X."/>
            <person name="Li Y."/>
            <person name="Pan X."/>
            <person name="You X."/>
            <person name="Zhang Y."/>
            <person name="Yang J."/>
            <person name="Li J."/>
            <person name="Zhang X."/>
            <person name="Liu S."/>
            <person name="Sun C."/>
            <person name="Yang J."/>
            <person name="Shi Q."/>
        </authorList>
    </citation>
    <scope>NUCLEOTIDE SEQUENCE [LARGE SCALE GENOMIC DNA]</scope>
    <source>
        <strain evidence="9">JWS20170419001</strain>
        <tissue evidence="9">Muscle</tissue>
    </source>
</reference>
<evidence type="ECO:0000256" key="3">
    <source>
        <dbReference type="ARBA" id="ARBA00022753"/>
    </source>
</evidence>
<gene>
    <name evidence="9" type="ORF">Baya_8017</name>
</gene>
<dbReference type="PROSITE" id="PS50195">
    <property type="entry name" value="PX"/>
    <property type="match status" value="1"/>
</dbReference>
<evidence type="ECO:0000313" key="10">
    <source>
        <dbReference type="Proteomes" id="UP000319801"/>
    </source>
</evidence>
<dbReference type="GO" id="GO:0015031">
    <property type="term" value="P:protein transport"/>
    <property type="evidence" value="ECO:0007669"/>
    <property type="project" value="UniProtKB-KW"/>
</dbReference>
<sequence>MSRRKQAKPQFVHLEPPLHLDNADFHTNNAISQACDVHVCENCCAEFLSISELHEHQMGCFKNPLVLIVSENASLTSLSLAFDSFTHSPEDQTNNSSNTEDPNELYDKILKDNKKWSPDKEINIDCTLTPDHSTVLPQPDFSPELSSTSSNVVIEDLESTKVAVAQFSQDVCLNAVINSNTLTHCKMTIMSLIEQLVAVQQQQVQQLKLIEQIRQNILLLSAQNTDTSAPSNSCEETSEISQTGLLIRHSSHLSQQLVKAAELAQSLVSQPAGVNKVKQQFKHAVYSSNPGSTVMADTDRSKLAMYPSEKQSDDDISGTSHSPSPEVASSTPNLSLPHSPTENYIFEHSLSSIGEIVADLNALTALAQQKKGKLTNINSFGDKRAFDEAASVGASCLTTAELQQHWRAVKDEIKSVKLLFQIPSTRTIENTTSRYVVYQIIVIRSGSYDCKHVAIERRYSEFLHLHHELLHDFSEELEDVSLPKKRLMGNFSEENINERRVTLSELKTAYDLLRGGRYSQALEVLQTVLVLQEKLCSHSSSLLVPTLCAMLVCHRDLEDIHEAFQTGNTALPAVRRYGLCRYRSPLLEAMVDLG</sequence>
<dbReference type="InterPro" id="IPR001683">
    <property type="entry name" value="PX_dom"/>
</dbReference>
<dbReference type="SUPFAM" id="SSF64268">
    <property type="entry name" value="PX domain"/>
    <property type="match status" value="1"/>
</dbReference>
<feature type="compositionally biased region" description="Polar residues" evidence="7">
    <location>
        <begin position="317"/>
        <end position="336"/>
    </location>
</feature>